<dbReference type="Gene3D" id="6.20.240.20">
    <property type="match status" value="1"/>
</dbReference>
<dbReference type="InterPro" id="IPR001452">
    <property type="entry name" value="SH3_domain"/>
</dbReference>
<evidence type="ECO:0008006" key="20">
    <source>
        <dbReference type="Google" id="ProtNLM"/>
    </source>
</evidence>
<dbReference type="PANTHER" id="PTHR22692:SF34">
    <property type="entry name" value="MYOSIN VIIA"/>
    <property type="match status" value="1"/>
</dbReference>
<dbReference type="Proteomes" id="UP001239994">
    <property type="component" value="Unassembled WGS sequence"/>
</dbReference>
<dbReference type="PROSITE" id="PS50057">
    <property type="entry name" value="FERM_3"/>
    <property type="match status" value="2"/>
</dbReference>
<keyword evidence="6 12" id="KW-0547">Nucleotide-binding</keyword>
<keyword evidence="8 12" id="KW-0518">Myosin</keyword>
<dbReference type="CDD" id="cd13198">
    <property type="entry name" value="FERM_C1_MyoVII"/>
    <property type="match status" value="1"/>
</dbReference>
<dbReference type="FunFam" id="3.10.20.90:FF:000051">
    <property type="entry name" value="Unconventional myosin-VIIa"/>
    <property type="match status" value="1"/>
</dbReference>
<dbReference type="Gene3D" id="3.10.20.90">
    <property type="entry name" value="Phosphatidylinositol 3-kinase Catalytic Subunit, Chain A, domain 1"/>
    <property type="match status" value="2"/>
</dbReference>
<dbReference type="Gene3D" id="1.20.58.530">
    <property type="match status" value="1"/>
</dbReference>
<dbReference type="InterPro" id="IPR036106">
    <property type="entry name" value="MYSc_Myo7"/>
</dbReference>
<evidence type="ECO:0000256" key="2">
    <source>
        <dbReference type="ARBA" id="ARBA00008314"/>
    </source>
</evidence>
<dbReference type="GO" id="GO:0005737">
    <property type="term" value="C:cytoplasm"/>
    <property type="evidence" value="ECO:0007669"/>
    <property type="project" value="UniProtKB-SubCell"/>
</dbReference>
<dbReference type="FunFam" id="2.30.29.30:FF:000075">
    <property type="entry name" value="unconventional myosin-VIIa"/>
    <property type="match status" value="1"/>
</dbReference>
<dbReference type="Gene3D" id="1.25.40.530">
    <property type="entry name" value="MyTH4 domain"/>
    <property type="match status" value="2"/>
</dbReference>
<keyword evidence="19" id="KW-1185">Reference proteome</keyword>
<proteinExistence type="inferred from homology"/>
<dbReference type="PANTHER" id="PTHR22692">
    <property type="entry name" value="MYOSIN VII, XV"/>
    <property type="match status" value="1"/>
</dbReference>
<dbReference type="InterPro" id="IPR019749">
    <property type="entry name" value="Band_41_domain"/>
</dbReference>
<dbReference type="CDD" id="cd17092">
    <property type="entry name" value="FERM1_F1_Myosin-VII"/>
    <property type="match status" value="1"/>
</dbReference>
<evidence type="ECO:0000256" key="5">
    <source>
        <dbReference type="ARBA" id="ARBA00022737"/>
    </source>
</evidence>
<dbReference type="InterPro" id="IPR027417">
    <property type="entry name" value="P-loop_NTPase"/>
</dbReference>
<evidence type="ECO:0000256" key="1">
    <source>
        <dbReference type="ARBA" id="ARBA00004496"/>
    </source>
</evidence>
<dbReference type="FunFam" id="3.10.20.90:FF:000036">
    <property type="entry name" value="Unconventional myosin-VIIa"/>
    <property type="match status" value="1"/>
</dbReference>
<dbReference type="CDD" id="cd01381">
    <property type="entry name" value="MYSc_Myo7"/>
    <property type="match status" value="1"/>
</dbReference>
<feature type="non-terminal residue" evidence="18">
    <location>
        <position position="2028"/>
    </location>
</feature>
<dbReference type="FunFam" id="1.20.80.10:FF:000013">
    <property type="entry name" value="Unconventional myosin-VIIa"/>
    <property type="match status" value="1"/>
</dbReference>
<dbReference type="SMART" id="SM00326">
    <property type="entry name" value="SH3"/>
    <property type="match status" value="1"/>
</dbReference>
<dbReference type="InterPro" id="IPR036961">
    <property type="entry name" value="Kinesin_motor_dom_sf"/>
</dbReference>
<dbReference type="InterPro" id="IPR014352">
    <property type="entry name" value="FERM/acyl-CoA-bd_prot_sf"/>
</dbReference>
<dbReference type="PROSITE" id="PS51456">
    <property type="entry name" value="MYOSIN_MOTOR"/>
    <property type="match status" value="1"/>
</dbReference>
<dbReference type="SMART" id="SM00015">
    <property type="entry name" value="IQ"/>
    <property type="match status" value="4"/>
</dbReference>
<dbReference type="PROSITE" id="PS50096">
    <property type="entry name" value="IQ"/>
    <property type="match status" value="3"/>
</dbReference>
<dbReference type="GO" id="GO:0007605">
    <property type="term" value="P:sensory perception of sound"/>
    <property type="evidence" value="ECO:0007669"/>
    <property type="project" value="UniProtKB-ARBA"/>
</dbReference>
<dbReference type="PRINTS" id="PR00193">
    <property type="entry name" value="MYOSINHEAVY"/>
</dbReference>
<evidence type="ECO:0000256" key="11">
    <source>
        <dbReference type="PROSITE-ProRule" id="PRU00192"/>
    </source>
</evidence>
<dbReference type="Pfam" id="PF21998">
    <property type="entry name" value="FERM_C1_MyoVII"/>
    <property type="match status" value="1"/>
</dbReference>
<dbReference type="Pfam" id="PF00063">
    <property type="entry name" value="Myosin_head"/>
    <property type="match status" value="1"/>
</dbReference>
<evidence type="ECO:0000259" key="14">
    <source>
        <dbReference type="PROSITE" id="PS50002"/>
    </source>
</evidence>
<evidence type="ECO:0000256" key="10">
    <source>
        <dbReference type="ARBA" id="ARBA00023203"/>
    </source>
</evidence>
<dbReference type="InterPro" id="IPR001609">
    <property type="entry name" value="Myosin_head_motor_dom-like"/>
</dbReference>
<dbReference type="PROSITE" id="PS51016">
    <property type="entry name" value="MYTH4"/>
    <property type="match status" value="2"/>
</dbReference>
<evidence type="ECO:0000256" key="4">
    <source>
        <dbReference type="ARBA" id="ARBA00022490"/>
    </source>
</evidence>
<dbReference type="FunFam" id="1.10.10.820:FF:000001">
    <property type="entry name" value="Myosin heavy chain"/>
    <property type="match status" value="1"/>
</dbReference>
<sequence>YVGKCDSFYWLSQQGDYVWLDFKTCQEFDISIGAVVKLCDSGQIQVLDDEGQEHWICPQDVTHLKPMHPTSIHGVEDMIRLGDLNESGILRNLFIRYNERAIYASFHFNLLKYFTYTGSILVAVNPYQLLPIYTADHIRLYTSKKIGEMPPHIFSIADNCYFNMQRNKKDQCCIISGESGAGKTESTKLILQFLTAVSGQHSWIEQQVLEANPILEAFGNAKTLCNDNSSRFGKYIDIHFNKKGAIEGAKMEQYLLEKSRVCRQAPDERNYHIFYCMLEGMIADQKTKLELGLATDYTYLTMGNCTVCYGRDDMKEYSSILSAMKVLMFTDTENWEIFKLLAAILHMGNMHFEPRTFKNLDACMVVHSPALAKAAALLEVDPHAVMTCLTTRTLITRGECVSTPLSMDQGLDVRDAFVKGIYGRMFVWIVDKINAAICRVPSIENKVNCRSIGLLDIFGFENFTINSFEQLCINFANENLQQFFVQHVFKLEQQEYNLENINWQHITFTDNQDALDMIANKPMNIISLIDEESKFPKGTDATMLNKLNSQHKFNINYIPPKHSHETQFGIQHFAGMVHYQTKGFLEKNRDSLNSDIIQLVHSSRNKFIKLIFQADVAMGVETRKRSLTLSSQFKRSLELLMRTLGSCQPFFVRCIKPNEFKKPMLFDRGLCLRQLQYSGMMETIRIRRAGYPIRYTFAEFVDRYRVLMPGVKPASLQKNLRGACQSIAMSVLGQNNDWQMGKTKIFLKDYHDMQLEIERDKTITNKVILIQKTVRGKKIRANFLKVRRSAILIQTQWRAYICRKNYRVMCAGFLRLQAVFRSHKHCLAYRETRARIILLQGQCRGLLVRRTFLNRLNGIIMIQAHVRGLMARRLCRRLRLERERRLEAEQQWLAEEERLRSQMTAHRARAEAERMHQERLAQLGREWEEREQAERTEARRKKELLEQLELAKREPVNHSDMVDKMFGFLGNPRSLPNLEGEAPTGFEDLENIPSELEDDSINEALPLPDEEQEDLSEYKFAKFAATYFQGNTTHTHVRRTLKQPLLFHEDEDVQLAALAVWVTILRFMGDLPEPKYQISISDGSEKIPVMTKIYETLGKRTYKTELQALQGKDESSIPDSQKRNTIRHKMVSLTLKKKSKITEEVTKRLADGDYNLQGNSMLEDRPTSNLDKLHFIIGNGILRIALRDEIYCQICKQLNQNPSKSSQARGWILLSLCVGCFAPSEKFAKYLRTFINSGPPGYATYCEERLRRTFVNKTRTQPPSWLELQATKSKKPIMLPVTFMDGTTKTLLADSATTAKELCNALADKIGLQDCFGFSLYIALFDKAYVYVSSLGSGNDHVMDAVSQCEKYAKEQGAQERNAPWRLFFRKELFTPWHNPADDSVATNLIYQQIVRGVKFGEYCCDREEDLAELASQQYYVEYGPIIVQDRLLNLIHSYIPEQDISSTRTIDKWAKVILATHKKGIYTQKRFDRERVKGDVVEFARFKWPLLFSRFFEAFKFSGPSLPKNDVIVAVNWTGVYIMDEQEQVLLELTFPEITAVSCRRGCKLQGQSFTLATIKGDEYTFTSNNAKDIHDLAIIFLDGLRMRSKFVVALVDSLNPAGHGSFLNFSKGDLILLDEHTGEHVMNSGWACGVNDRTKKRGDFPADSVYVLPTVTRPQYDIVALVTASTGQHKDSVSLLQQNLTETEEKVKPYTLEEFSYGHFRCSEEKGWELLWLCTGLFPPSNNLLPHVQKFLQSRKHHPLAPDCMQRLQKALRNGSRKYPPHLVEVEAIQHNTTQIFHKVYFPDDTDEAFEVESSTKAKDFCLNISGRMLLKSPEGFSLFVKISDKVISVPDGDFFFDFVRHLTDWIKKARPLMDGILPSLTYHVYFMKKLWTNTVPGQDPMADSIFHYYQELPKYIHGYHLCSREEVFQLAALIYRVMFEEDKSQFITIPKLLKELVPQDMLGQLSADDWKRSIMVHFNRHAGKTREDAKLMFLKIIYKWPTFGSAFFEVKGYKMDDLLTSYISQMLTTMMKQRSSHGNRK</sequence>
<dbReference type="Pfam" id="PF00784">
    <property type="entry name" value="MyTH4"/>
    <property type="match status" value="2"/>
</dbReference>
<protein>
    <recommendedName>
        <fullName evidence="20">Myosin VIIAb</fullName>
    </recommendedName>
</protein>
<dbReference type="Pfam" id="PF00612">
    <property type="entry name" value="IQ"/>
    <property type="match status" value="2"/>
</dbReference>
<comment type="subcellular location">
    <subcellularLocation>
        <location evidence="1">Cytoplasm</location>
    </subcellularLocation>
</comment>
<evidence type="ECO:0000256" key="8">
    <source>
        <dbReference type="ARBA" id="ARBA00023123"/>
    </source>
</evidence>
<dbReference type="InterPro" id="IPR041793">
    <property type="entry name" value="MyoVII_FERM_C1"/>
</dbReference>
<dbReference type="InterPro" id="IPR029071">
    <property type="entry name" value="Ubiquitin-like_domsf"/>
</dbReference>
<name>A0AAD9DNK2_9TELE</name>
<feature type="coiled-coil region" evidence="13">
    <location>
        <begin position="871"/>
        <end position="954"/>
    </location>
</feature>
<evidence type="ECO:0000256" key="6">
    <source>
        <dbReference type="ARBA" id="ARBA00022741"/>
    </source>
</evidence>
<organism evidence="18 19">
    <name type="scientific">Electrophorus voltai</name>
    <dbReference type="NCBI Taxonomy" id="2609070"/>
    <lineage>
        <taxon>Eukaryota</taxon>
        <taxon>Metazoa</taxon>
        <taxon>Chordata</taxon>
        <taxon>Craniata</taxon>
        <taxon>Vertebrata</taxon>
        <taxon>Euteleostomi</taxon>
        <taxon>Actinopterygii</taxon>
        <taxon>Neopterygii</taxon>
        <taxon>Teleostei</taxon>
        <taxon>Ostariophysi</taxon>
        <taxon>Gymnotiformes</taxon>
        <taxon>Gymnotoidei</taxon>
        <taxon>Gymnotidae</taxon>
        <taxon>Electrophorus</taxon>
    </lineage>
</organism>
<keyword evidence="10 12" id="KW-0009">Actin-binding</keyword>
<feature type="domain" description="MyTH4" evidence="16">
    <location>
        <begin position="1036"/>
        <end position="1272"/>
    </location>
</feature>
<keyword evidence="5" id="KW-0677">Repeat</keyword>
<dbReference type="SUPFAM" id="SSF52540">
    <property type="entry name" value="P-loop containing nucleoside triphosphate hydrolases"/>
    <property type="match status" value="2"/>
</dbReference>
<evidence type="ECO:0000313" key="19">
    <source>
        <dbReference type="Proteomes" id="UP001239994"/>
    </source>
</evidence>
<dbReference type="CDD" id="cd14473">
    <property type="entry name" value="FERM_B-lobe"/>
    <property type="match status" value="2"/>
</dbReference>
<dbReference type="InterPro" id="IPR000857">
    <property type="entry name" value="MyTH4_dom"/>
</dbReference>
<dbReference type="GO" id="GO:0009887">
    <property type="term" value="P:animal organ morphogenesis"/>
    <property type="evidence" value="ECO:0007669"/>
    <property type="project" value="UniProtKB-ARBA"/>
</dbReference>
<feature type="domain" description="FERM" evidence="15">
    <location>
        <begin position="1782"/>
        <end position="2028"/>
    </location>
</feature>
<evidence type="ECO:0000259" key="15">
    <source>
        <dbReference type="PROSITE" id="PS50057"/>
    </source>
</evidence>
<dbReference type="InterPro" id="IPR051567">
    <property type="entry name" value="Unconventional_Myosin_ATPase"/>
</dbReference>
<dbReference type="GO" id="GO:0016459">
    <property type="term" value="C:myosin complex"/>
    <property type="evidence" value="ECO:0007669"/>
    <property type="project" value="UniProtKB-KW"/>
</dbReference>
<accession>A0AAD9DNK2</accession>
<dbReference type="Gene3D" id="3.40.850.10">
    <property type="entry name" value="Kinesin motor domain"/>
    <property type="match status" value="1"/>
</dbReference>
<dbReference type="Gene3D" id="1.20.5.190">
    <property type="match status" value="2"/>
</dbReference>
<dbReference type="GO" id="GO:0005524">
    <property type="term" value="F:ATP binding"/>
    <property type="evidence" value="ECO:0007669"/>
    <property type="project" value="UniProtKB-UniRule"/>
</dbReference>
<reference evidence="18" key="1">
    <citation type="submission" date="2023-03" db="EMBL/GenBank/DDBJ databases">
        <title>Electrophorus voltai genome.</title>
        <authorList>
            <person name="Bian C."/>
        </authorList>
    </citation>
    <scope>NUCLEOTIDE SEQUENCE</scope>
    <source>
        <strain evidence="18">CB-2022</strain>
        <tissue evidence="18">Muscle</tissue>
    </source>
</reference>
<dbReference type="Gene3D" id="1.20.120.720">
    <property type="entry name" value="Myosin VI head, motor domain, U50 subdomain"/>
    <property type="match status" value="1"/>
</dbReference>
<dbReference type="GO" id="GO:0030182">
    <property type="term" value="P:neuron differentiation"/>
    <property type="evidence" value="ECO:0007669"/>
    <property type="project" value="UniProtKB-ARBA"/>
</dbReference>
<dbReference type="Gene3D" id="2.30.29.30">
    <property type="entry name" value="Pleckstrin-homology domain (PH domain)/Phosphotyrosine-binding domain (PTB)"/>
    <property type="match status" value="1"/>
</dbReference>
<evidence type="ECO:0000256" key="3">
    <source>
        <dbReference type="ARBA" id="ARBA00022443"/>
    </source>
</evidence>
<feature type="region of interest" description="Actin-binding" evidence="12">
    <location>
        <begin position="637"/>
        <end position="659"/>
    </location>
</feature>
<feature type="domain" description="FERM" evidence="15">
    <location>
        <begin position="1277"/>
        <end position="1593"/>
    </location>
</feature>
<dbReference type="Gene3D" id="2.30.30.40">
    <property type="entry name" value="SH3 Domains"/>
    <property type="match status" value="1"/>
</dbReference>
<keyword evidence="4" id="KW-0963">Cytoplasm</keyword>
<dbReference type="GO" id="GO:0003774">
    <property type="term" value="F:cytoskeletal motor activity"/>
    <property type="evidence" value="ECO:0007669"/>
    <property type="project" value="UniProtKB-UniRule"/>
</dbReference>
<dbReference type="EMBL" id="JAROKS010000023">
    <property type="protein sequence ID" value="KAK1788311.1"/>
    <property type="molecule type" value="Genomic_DNA"/>
</dbReference>
<comment type="similarity">
    <text evidence="2 12">Belongs to the TRAFAC class myosin-kinesin ATPase superfamily. Myosin family.</text>
</comment>
<evidence type="ECO:0000256" key="7">
    <source>
        <dbReference type="ARBA" id="ARBA00022840"/>
    </source>
</evidence>
<gene>
    <name evidence="18" type="ORF">P4O66_016752</name>
</gene>
<keyword evidence="9 12" id="KW-0505">Motor protein</keyword>
<dbReference type="Gene3D" id="1.10.10.820">
    <property type="match status" value="1"/>
</dbReference>
<evidence type="ECO:0000259" key="17">
    <source>
        <dbReference type="PROSITE" id="PS51456"/>
    </source>
</evidence>
<dbReference type="InterPro" id="IPR035963">
    <property type="entry name" value="FERM_2"/>
</dbReference>
<dbReference type="SMART" id="SM00139">
    <property type="entry name" value="MyTH4"/>
    <property type="match status" value="2"/>
</dbReference>
<dbReference type="InterPro" id="IPR011993">
    <property type="entry name" value="PH-like_dom_sf"/>
</dbReference>
<dbReference type="FunFam" id="1.20.80.10:FF:000012">
    <property type="entry name" value="Myosin VIIA"/>
    <property type="match status" value="1"/>
</dbReference>
<feature type="binding site" evidence="12">
    <location>
        <begin position="177"/>
        <end position="184"/>
    </location>
    <ligand>
        <name>ATP</name>
        <dbReference type="ChEBI" id="CHEBI:30616"/>
    </ligand>
</feature>
<dbReference type="SUPFAM" id="SSF50044">
    <property type="entry name" value="SH3-domain"/>
    <property type="match status" value="1"/>
</dbReference>
<evidence type="ECO:0000259" key="16">
    <source>
        <dbReference type="PROSITE" id="PS51016"/>
    </source>
</evidence>
<feature type="domain" description="Myosin motor" evidence="17">
    <location>
        <begin position="73"/>
        <end position="760"/>
    </location>
</feature>
<dbReference type="Pfam" id="PF00373">
    <property type="entry name" value="FERM_M"/>
    <property type="match status" value="2"/>
</dbReference>
<keyword evidence="3 11" id="KW-0728">SH3 domain</keyword>
<dbReference type="InterPro" id="IPR038185">
    <property type="entry name" value="MyTH4_dom_sf"/>
</dbReference>
<feature type="domain" description="SH3" evidence="14">
    <location>
        <begin position="1588"/>
        <end position="1656"/>
    </location>
</feature>
<dbReference type="InterPro" id="IPR000299">
    <property type="entry name" value="FERM_domain"/>
</dbReference>
<dbReference type="GO" id="GO:0120025">
    <property type="term" value="C:plasma membrane bounded cell projection"/>
    <property type="evidence" value="ECO:0007669"/>
    <property type="project" value="UniProtKB-ARBA"/>
</dbReference>
<dbReference type="InterPro" id="IPR057130">
    <property type="entry name" value="Myosin_VII_N"/>
</dbReference>
<evidence type="ECO:0000256" key="13">
    <source>
        <dbReference type="SAM" id="Coils"/>
    </source>
</evidence>
<dbReference type="GO" id="GO:0007423">
    <property type="term" value="P:sensory organ development"/>
    <property type="evidence" value="ECO:0007669"/>
    <property type="project" value="UniProtKB-ARBA"/>
</dbReference>
<keyword evidence="13" id="KW-0175">Coiled coil</keyword>
<dbReference type="SMART" id="SM00242">
    <property type="entry name" value="MYSc"/>
    <property type="match status" value="1"/>
</dbReference>
<dbReference type="InterPro" id="IPR019748">
    <property type="entry name" value="FERM_central"/>
</dbReference>
<dbReference type="CDD" id="cd17093">
    <property type="entry name" value="FERM2_F1_Myosin-VII"/>
    <property type="match status" value="1"/>
</dbReference>
<comment type="caution">
    <text evidence="18">The sequence shown here is derived from an EMBL/GenBank/DDBJ whole genome shotgun (WGS) entry which is preliminary data.</text>
</comment>
<evidence type="ECO:0000256" key="9">
    <source>
        <dbReference type="ARBA" id="ARBA00023175"/>
    </source>
</evidence>
<keyword evidence="7 12" id="KW-0067">ATP-binding</keyword>
<feature type="domain" description="MyTH4" evidence="16">
    <location>
        <begin position="1609"/>
        <end position="1776"/>
    </location>
</feature>
<evidence type="ECO:0000313" key="18">
    <source>
        <dbReference type="EMBL" id="KAK1788311.1"/>
    </source>
</evidence>
<dbReference type="PROSITE" id="PS50002">
    <property type="entry name" value="SH3"/>
    <property type="match status" value="1"/>
</dbReference>
<dbReference type="SUPFAM" id="SSF47031">
    <property type="entry name" value="Second domain of FERM"/>
    <property type="match status" value="2"/>
</dbReference>
<evidence type="ECO:0000256" key="12">
    <source>
        <dbReference type="PROSITE-ProRule" id="PRU00782"/>
    </source>
</evidence>
<dbReference type="Pfam" id="PF24123">
    <property type="entry name" value="Myosin_VII_N"/>
    <property type="match status" value="1"/>
</dbReference>
<dbReference type="InterPro" id="IPR000048">
    <property type="entry name" value="IQ_motif_EF-hand-BS"/>
</dbReference>
<dbReference type="SUPFAM" id="SSF54236">
    <property type="entry name" value="Ubiquitin-like"/>
    <property type="match status" value="2"/>
</dbReference>
<dbReference type="InterPro" id="IPR036028">
    <property type="entry name" value="SH3-like_dom_sf"/>
</dbReference>
<dbReference type="SMART" id="SM00295">
    <property type="entry name" value="B41"/>
    <property type="match status" value="2"/>
</dbReference>
<dbReference type="GO" id="GO:0003779">
    <property type="term" value="F:actin binding"/>
    <property type="evidence" value="ECO:0007669"/>
    <property type="project" value="UniProtKB-KW"/>
</dbReference>
<dbReference type="Gene3D" id="1.20.80.10">
    <property type="match status" value="2"/>
</dbReference>
<dbReference type="Pfam" id="PF21989">
    <property type="entry name" value="RA_2"/>
    <property type="match status" value="2"/>
</dbReference>